<dbReference type="Gene3D" id="3.60.15.10">
    <property type="entry name" value="Ribonuclease Z/Hydroxyacylglutathione hydrolase-like"/>
    <property type="match status" value="1"/>
</dbReference>
<organism evidence="10 11">
    <name type="scientific">Celerinatantimonas diazotrophica</name>
    <dbReference type="NCBI Taxonomy" id="412034"/>
    <lineage>
        <taxon>Bacteria</taxon>
        <taxon>Pseudomonadati</taxon>
        <taxon>Pseudomonadota</taxon>
        <taxon>Gammaproteobacteria</taxon>
        <taxon>Celerinatantimonadaceae</taxon>
        <taxon>Celerinatantimonas</taxon>
    </lineage>
</organism>
<sequence>MKLFIWGWLVALSSSLIWPKVPPYWITFILLTIAIIVLYFRHYFIAGICLAICYFSWQAAAYQNAVQQLAKSPYNHTIDGRISAVSNDPYRRKIILQITHLNGADNHLVRAKFVRLNQYWNGSKPDDLSLFPGDFIQVRAKLKPAHSSLNEGGFNYQRYLVSHQIIAQGTIRHLTLMSRGSSLRAHIVNQLEPYWQDLSQRGIIEALVFGHRSNIPSIERDLWMHSGIGHLLAISGLHLGILSFWGYLIGAMLACGRSRIKRYLAPTCALIFAFSYGVLANWPASAQRAMMMLLIWWGLRALHLNFTRLEVWLIAAFILTALWPLSILNTGLWLSFFAMLSLIMLLWFPVKSRVVRMILLQVGLLILLMPLQILLFGYLPLWSVFLNLLFIPYFSFVVVPCLFISCLSGLLGYSDLAHLGFNVVNYFIAYVERILITLSHHLPLFIQVPHHIWFIVLFIGLVFMAGWMVRKPWLSAVAFMSGLLAIVLPWAKAIWRIDFLDVGQGLAVVVEQGQDAIIYDTANRYPTGFSYAQAVIIPFLNERNLSVDEIVVSHADQDHFGGYPILHRYYPHADSVFGADPRFKQHNCRGVKQWHKLTLQYIQPPATLKPVNNLSCMVLVSDGIHRVLLTGDIEQKAEEWWVQKFHNKVDVISVPHHGSNSSSSLKWLKDVHPHWAIISSGFHNSYHFPRTQVVSRYQKEHTVLLNTAKLGQISMSFTRTHEKILSYRNNIAPFWYNRLLITNNGW</sequence>
<keyword evidence="3 6" id="KW-0812">Transmembrane</keyword>
<feature type="domain" description="Metallo-beta-lactamase" evidence="7">
    <location>
        <begin position="501"/>
        <end position="668"/>
    </location>
</feature>
<dbReference type="Pfam" id="PF03772">
    <property type="entry name" value="Competence"/>
    <property type="match status" value="1"/>
</dbReference>
<dbReference type="OrthoDB" id="9761531at2"/>
<keyword evidence="2" id="KW-1003">Cell membrane</keyword>
<dbReference type="PANTHER" id="PTHR30619">
    <property type="entry name" value="DNA INTERNALIZATION/COMPETENCE PROTEIN COMEC/REC2"/>
    <property type="match status" value="1"/>
</dbReference>
<dbReference type="NCBIfam" id="TIGR00360">
    <property type="entry name" value="ComEC_N-term"/>
    <property type="match status" value="1"/>
</dbReference>
<evidence type="ECO:0000259" key="8">
    <source>
        <dbReference type="Pfam" id="PF03772"/>
    </source>
</evidence>
<feature type="transmembrane region" description="Helical" evidence="6">
    <location>
        <begin position="263"/>
        <end position="284"/>
    </location>
</feature>
<comment type="subcellular location">
    <subcellularLocation>
        <location evidence="1">Cell membrane</location>
        <topology evidence="1">Multi-pass membrane protein</topology>
    </subcellularLocation>
</comment>
<dbReference type="InterPro" id="IPR004797">
    <property type="entry name" value="Competence_ComEC/Rec2"/>
</dbReference>
<evidence type="ECO:0000256" key="6">
    <source>
        <dbReference type="SAM" id="Phobius"/>
    </source>
</evidence>
<feature type="transmembrane region" description="Helical" evidence="6">
    <location>
        <begin position="29"/>
        <end position="55"/>
    </location>
</feature>
<dbReference type="Pfam" id="PF00753">
    <property type="entry name" value="Lactamase_B"/>
    <property type="match status" value="1"/>
</dbReference>
<evidence type="ECO:0000256" key="4">
    <source>
        <dbReference type="ARBA" id="ARBA00022989"/>
    </source>
</evidence>
<name>A0A4R1J922_9GAMM</name>
<feature type="transmembrane region" description="Helical" evidence="6">
    <location>
        <begin position="357"/>
        <end position="378"/>
    </location>
</feature>
<protein>
    <submittedName>
        <fullName evidence="10">Competence protein ComEC</fullName>
    </submittedName>
</protein>
<comment type="caution">
    <text evidence="10">The sequence shown here is derived from an EMBL/GenBank/DDBJ whole genome shotgun (WGS) entry which is preliminary data.</text>
</comment>
<accession>A0A4R1J922</accession>
<reference evidence="10 11" key="1">
    <citation type="submission" date="2019-03" db="EMBL/GenBank/DDBJ databases">
        <title>Genomic Encyclopedia of Type Strains, Phase IV (KMG-IV): sequencing the most valuable type-strain genomes for metagenomic binning, comparative biology and taxonomic classification.</title>
        <authorList>
            <person name="Goeker M."/>
        </authorList>
    </citation>
    <scope>NUCLEOTIDE SEQUENCE [LARGE SCALE GENOMIC DNA]</scope>
    <source>
        <strain evidence="10 11">DSM 18577</strain>
    </source>
</reference>
<dbReference type="InterPro" id="IPR052159">
    <property type="entry name" value="Competence_DNA_uptake"/>
</dbReference>
<dbReference type="InterPro" id="IPR025405">
    <property type="entry name" value="DUF4131"/>
</dbReference>
<feature type="transmembrane region" description="Helical" evidence="6">
    <location>
        <begin position="305"/>
        <end position="325"/>
    </location>
</feature>
<evidence type="ECO:0000256" key="5">
    <source>
        <dbReference type="ARBA" id="ARBA00023136"/>
    </source>
</evidence>
<dbReference type="NCBIfam" id="TIGR00361">
    <property type="entry name" value="ComEC_Rec2"/>
    <property type="match status" value="1"/>
</dbReference>
<dbReference type="Proteomes" id="UP000295565">
    <property type="component" value="Unassembled WGS sequence"/>
</dbReference>
<feature type="transmembrane region" description="Helical" evidence="6">
    <location>
        <begin position="452"/>
        <end position="469"/>
    </location>
</feature>
<keyword evidence="11" id="KW-1185">Reference proteome</keyword>
<feature type="domain" description="DUF4131" evidence="9">
    <location>
        <begin position="21"/>
        <end position="172"/>
    </location>
</feature>
<gene>
    <name evidence="10" type="ORF">EV690_3525</name>
</gene>
<dbReference type="AlphaFoldDB" id="A0A4R1J922"/>
<dbReference type="SUPFAM" id="SSF56281">
    <property type="entry name" value="Metallo-hydrolase/oxidoreductase"/>
    <property type="match status" value="1"/>
</dbReference>
<evidence type="ECO:0000256" key="2">
    <source>
        <dbReference type="ARBA" id="ARBA00022475"/>
    </source>
</evidence>
<dbReference type="InterPro" id="IPR035681">
    <property type="entry name" value="ComA-like_MBL"/>
</dbReference>
<dbReference type="EMBL" id="SMGD01000018">
    <property type="protein sequence ID" value="TCK46575.1"/>
    <property type="molecule type" value="Genomic_DNA"/>
</dbReference>
<evidence type="ECO:0000259" key="9">
    <source>
        <dbReference type="Pfam" id="PF13567"/>
    </source>
</evidence>
<dbReference type="InterPro" id="IPR001279">
    <property type="entry name" value="Metallo-B-lactamas"/>
</dbReference>
<feature type="transmembrane region" description="Helical" evidence="6">
    <location>
        <begin position="390"/>
        <end position="411"/>
    </location>
</feature>
<feature type="transmembrane region" description="Helical" evidence="6">
    <location>
        <begin position="476"/>
        <end position="495"/>
    </location>
</feature>
<evidence type="ECO:0000313" key="11">
    <source>
        <dbReference type="Proteomes" id="UP000295565"/>
    </source>
</evidence>
<dbReference type="GO" id="GO:0005886">
    <property type="term" value="C:plasma membrane"/>
    <property type="evidence" value="ECO:0007669"/>
    <property type="project" value="UniProtKB-SubCell"/>
</dbReference>
<dbReference type="InterPro" id="IPR036866">
    <property type="entry name" value="RibonucZ/Hydroxyglut_hydro"/>
</dbReference>
<feature type="transmembrane region" description="Helical" evidence="6">
    <location>
        <begin position="423"/>
        <end position="446"/>
    </location>
</feature>
<evidence type="ECO:0000259" key="7">
    <source>
        <dbReference type="Pfam" id="PF00753"/>
    </source>
</evidence>
<proteinExistence type="predicted"/>
<keyword evidence="4 6" id="KW-1133">Transmembrane helix</keyword>
<evidence type="ECO:0000313" key="10">
    <source>
        <dbReference type="EMBL" id="TCK46575.1"/>
    </source>
</evidence>
<dbReference type="CDD" id="cd07731">
    <property type="entry name" value="ComA-like_MBL-fold"/>
    <property type="match status" value="1"/>
</dbReference>
<evidence type="ECO:0000256" key="3">
    <source>
        <dbReference type="ARBA" id="ARBA00022692"/>
    </source>
</evidence>
<feature type="domain" description="ComEC/Rec2-related protein" evidence="8">
    <location>
        <begin position="207"/>
        <end position="470"/>
    </location>
</feature>
<dbReference type="InterPro" id="IPR004477">
    <property type="entry name" value="ComEC_N"/>
</dbReference>
<dbReference type="PANTHER" id="PTHR30619:SF1">
    <property type="entry name" value="RECOMBINATION PROTEIN 2"/>
    <property type="match status" value="1"/>
</dbReference>
<feature type="transmembrane region" description="Helical" evidence="6">
    <location>
        <begin position="331"/>
        <end position="350"/>
    </location>
</feature>
<dbReference type="Pfam" id="PF13567">
    <property type="entry name" value="DUF4131"/>
    <property type="match status" value="1"/>
</dbReference>
<dbReference type="GO" id="GO:0030420">
    <property type="term" value="P:establishment of competence for transformation"/>
    <property type="evidence" value="ECO:0007669"/>
    <property type="project" value="InterPro"/>
</dbReference>
<evidence type="ECO:0000256" key="1">
    <source>
        <dbReference type="ARBA" id="ARBA00004651"/>
    </source>
</evidence>
<dbReference type="RefSeq" id="WP_131914259.1">
    <property type="nucleotide sequence ID" value="NZ_OU594967.1"/>
</dbReference>
<keyword evidence="5 6" id="KW-0472">Membrane</keyword>
<feature type="transmembrane region" description="Helical" evidence="6">
    <location>
        <begin position="228"/>
        <end position="251"/>
    </location>
</feature>